<dbReference type="EMBL" id="CP021417">
    <property type="protein sequence ID" value="ARU46750.1"/>
    <property type="molecule type" value="Genomic_DNA"/>
</dbReference>
<keyword evidence="2" id="KW-0812">Transmembrane</keyword>
<dbReference type="KEGG" id="csil:CBE74_10155"/>
<dbReference type="RefSeq" id="WP_087454536.1">
    <property type="nucleotide sequence ID" value="NZ_CP021417.2"/>
</dbReference>
<reference evidence="3 4" key="3">
    <citation type="journal article" date="2020" name="Int. J. Syst. Evol. Microbiol.">
        <title>Corynebacterium silvaticum sp. nov., a unique group of NTTB corynebacteria in wild boar and roe deer.</title>
        <authorList>
            <person name="Dangel A."/>
            <person name="Berger A."/>
            <person name="Rau J."/>
            <person name="Eisenberg T."/>
            <person name="Kampfer P."/>
            <person name="Margos G."/>
            <person name="Contzen M."/>
            <person name="Busse H.J."/>
            <person name="Konrad R."/>
            <person name="Peters M."/>
            <person name="Sting R."/>
            <person name="Sing A."/>
        </authorList>
    </citation>
    <scope>NUCLEOTIDE SEQUENCE [LARGE SCALE GENOMIC DNA]</scope>
    <source>
        <strain evidence="3 4">PO100/5</strain>
    </source>
</reference>
<feature type="compositionally biased region" description="Basic and acidic residues" evidence="1">
    <location>
        <begin position="77"/>
        <end position="89"/>
    </location>
</feature>
<keyword evidence="4" id="KW-1185">Reference proteome</keyword>
<protein>
    <submittedName>
        <fullName evidence="3">Uncharacterized protein</fullName>
    </submittedName>
</protein>
<dbReference type="OrthoDB" id="4772932at2"/>
<keyword evidence="2" id="KW-1133">Transmembrane helix</keyword>
<reference evidence="3 4" key="1">
    <citation type="journal article" date="2014" name="BMC Vet. Res.">
        <title>First report of Corynebacterium pseudotuberculosis from caseous lymphadenitis lesions in Black Alentejano pig (Sus scrofa domesticus).</title>
        <authorList>
            <person name="Oliveira M."/>
            <person name="Barroco C."/>
            <person name="Mottola C."/>
            <person name="Santos R."/>
            <person name="Lemsaddek A."/>
            <person name="Tavares L."/>
            <person name="Semedo-Lemsaddek T."/>
        </authorList>
    </citation>
    <scope>NUCLEOTIDE SEQUENCE [LARGE SCALE GENOMIC DNA]</scope>
    <source>
        <strain evidence="3 4">PO100/5</strain>
    </source>
</reference>
<gene>
    <name evidence="3" type="ORF">CBE74_10155</name>
</gene>
<organism evidence="3 4">
    <name type="scientific">Corynebacterium silvaticum</name>
    <dbReference type="NCBI Taxonomy" id="2320431"/>
    <lineage>
        <taxon>Bacteria</taxon>
        <taxon>Bacillati</taxon>
        <taxon>Actinomycetota</taxon>
        <taxon>Actinomycetes</taxon>
        <taxon>Mycobacteriales</taxon>
        <taxon>Corynebacteriaceae</taxon>
        <taxon>Corynebacterium</taxon>
    </lineage>
</organism>
<feature type="compositionally biased region" description="Low complexity" evidence="1">
    <location>
        <begin position="56"/>
        <end position="76"/>
    </location>
</feature>
<evidence type="ECO:0000256" key="1">
    <source>
        <dbReference type="SAM" id="MobiDB-lite"/>
    </source>
</evidence>
<dbReference type="AlphaFoldDB" id="A0A7Y4LHA2"/>
<sequence>MDRRSEQHENRRLPEVYYQRRRAAAVVALVVVVLLIVWVLSTIGGGDAESTNVADSGASAAETTTSSARASETSGRSTEKSTESEKASDSQKSSSEPTSSVAADAKTTCAVEDLVVSAASDQANYDAKAQPKFFMTVKNPTKADCEINADENPLRFEVYNLATNQRIWSDIDCNQAVAKGKTVFKAGEERYFEAIWSRTGSAPKQCSGRQPVPAGSYYLHTVIGGNPSPAYTFNLQ</sequence>
<evidence type="ECO:0000313" key="4">
    <source>
        <dbReference type="Proteomes" id="UP000195652"/>
    </source>
</evidence>
<name>A0A7Y4LHA2_9CORY</name>
<proteinExistence type="predicted"/>
<feature type="region of interest" description="Disordered" evidence="1">
    <location>
        <begin position="49"/>
        <end position="103"/>
    </location>
</feature>
<dbReference type="GeneID" id="75008583"/>
<feature type="transmembrane region" description="Helical" evidence="2">
    <location>
        <begin position="21"/>
        <end position="40"/>
    </location>
</feature>
<keyword evidence="2" id="KW-0472">Membrane</keyword>
<reference evidence="3 4" key="2">
    <citation type="journal article" date="2020" name="Antonie Van Leeuwenhoek">
        <title>Phylogenomic characterisation of a novel corynebacterial species pathogenic to animals.</title>
        <authorList>
            <person name="Moller J."/>
            <person name="Musella L."/>
            <person name="Melnikov V."/>
            <person name="Geissdorfer W."/>
            <person name="Burkovski A."/>
            <person name="Sangal V."/>
        </authorList>
    </citation>
    <scope>NUCLEOTIDE SEQUENCE [LARGE SCALE GENOMIC DNA]</scope>
    <source>
        <strain evidence="3 4">PO100/5</strain>
    </source>
</reference>
<reference evidence="3 4" key="4">
    <citation type="journal article" date="2020" name="PLoS ONE">
        <title>Taxonomic classification of strain PO100/5 shows a broader geographic distribution and genetic markers of the recently described Corynebacterium silvaticum.</title>
        <authorList>
            <person name="Viana M.V.C."/>
            <person name="Profeta R."/>
            <person name="da Silva A.L."/>
            <person name="Hurtado R."/>
            <person name="Cerqueira J.C."/>
            <person name="Ribeiro B.F.S."/>
            <person name="Almeida M.O."/>
            <person name="Morais-Rodrigues F."/>
            <person name="Soares S.C."/>
            <person name="Oliveira M."/>
            <person name="Tavares L."/>
            <person name="Figueiredo H."/>
            <person name="Wattam A.R."/>
            <person name="Barh D."/>
            <person name="Ghosh P."/>
            <person name="Silva A."/>
            <person name="Azevedo V."/>
        </authorList>
    </citation>
    <scope>NUCLEOTIDE SEQUENCE [LARGE SCALE GENOMIC DNA]</scope>
    <source>
        <strain evidence="3 4">PO100/5</strain>
    </source>
</reference>
<dbReference type="Proteomes" id="UP000195652">
    <property type="component" value="Chromosome"/>
</dbReference>
<accession>A0A7Y4LHA2</accession>
<evidence type="ECO:0000256" key="2">
    <source>
        <dbReference type="SAM" id="Phobius"/>
    </source>
</evidence>
<evidence type="ECO:0000313" key="3">
    <source>
        <dbReference type="EMBL" id="ARU46750.1"/>
    </source>
</evidence>